<organism evidence="7 8">
    <name type="scientific">Halovivax cerinus</name>
    <dbReference type="NCBI Taxonomy" id="1487865"/>
    <lineage>
        <taxon>Archaea</taxon>
        <taxon>Methanobacteriati</taxon>
        <taxon>Methanobacteriota</taxon>
        <taxon>Stenosarchaea group</taxon>
        <taxon>Halobacteria</taxon>
        <taxon>Halobacteriales</taxon>
        <taxon>Natrialbaceae</taxon>
        <taxon>Halovivax</taxon>
    </lineage>
</organism>
<dbReference type="EMBL" id="JBHSAQ010000013">
    <property type="protein sequence ID" value="MFC3959559.1"/>
    <property type="molecule type" value="Genomic_DNA"/>
</dbReference>
<gene>
    <name evidence="7" type="ORF">ACFOUR_14445</name>
</gene>
<protein>
    <submittedName>
        <fullName evidence="7">Signal peptidase I</fullName>
        <ecNumber evidence="7">3.4.21.89</ecNumber>
    </submittedName>
</protein>
<dbReference type="GO" id="GO:0016020">
    <property type="term" value="C:membrane"/>
    <property type="evidence" value="ECO:0007669"/>
    <property type="project" value="UniProtKB-SubCell"/>
</dbReference>
<dbReference type="InterPro" id="IPR019533">
    <property type="entry name" value="Peptidase_S26"/>
</dbReference>
<dbReference type="CDD" id="cd06530">
    <property type="entry name" value="S26_SPase_I"/>
    <property type="match status" value="1"/>
</dbReference>
<proteinExistence type="predicted"/>
<dbReference type="NCBIfam" id="TIGR02228">
    <property type="entry name" value="sigpep_I_arch"/>
    <property type="match status" value="1"/>
</dbReference>
<feature type="region of interest" description="Disordered" evidence="5">
    <location>
        <begin position="285"/>
        <end position="344"/>
    </location>
</feature>
<dbReference type="Proteomes" id="UP001595846">
    <property type="component" value="Unassembled WGS sequence"/>
</dbReference>
<feature type="compositionally biased region" description="Basic and acidic residues" evidence="5">
    <location>
        <begin position="506"/>
        <end position="537"/>
    </location>
</feature>
<name>A0ABD5NR50_9EURY</name>
<feature type="region of interest" description="Disordered" evidence="5">
    <location>
        <begin position="414"/>
        <end position="585"/>
    </location>
</feature>
<keyword evidence="4 6" id="KW-0472">Membrane</keyword>
<feature type="transmembrane region" description="Helical" evidence="6">
    <location>
        <begin position="249"/>
        <end position="276"/>
    </location>
</feature>
<feature type="compositionally biased region" description="Basic and acidic residues" evidence="5">
    <location>
        <begin position="61"/>
        <end position="78"/>
    </location>
</feature>
<keyword evidence="7" id="KW-0378">Hydrolase</keyword>
<dbReference type="InterPro" id="IPR036286">
    <property type="entry name" value="LexA/Signal_pep-like_sf"/>
</dbReference>
<feature type="compositionally biased region" description="Basic and acidic residues" evidence="5">
    <location>
        <begin position="13"/>
        <end position="26"/>
    </location>
</feature>
<sequence>MTPSDGDSPADTAAEHASRETDDVRSRPLGGNRSQPDAVNRSQSADGDGVRSADAPPQRSTVEERRSGEPISERAVDVGRRLVDRTGSVLAGRSGATRDGDPRSVAVDAVRSRVADLSWRQVGHAVGVLVLIAIVLPFVIYAVPQVVGADQSYVVLSGSMEPAIETGDAIVVDSVDPAAIDDGDIITFDRTETTPPTTHRVLDVTQQDGELAYETKGDANEDPDQELVVASQVRGRVVSIGGQPFTLPFVGTVVSIVGTRVGFVALVVVPIVALVLSEAYDLVSDGDAQEGDSTRRTDITESSPRTGPGAVAAVSAAGAASPSEPPVASGDAAPSESTAPGASDQVASEAWMTIRPADLGLALVALAAFLVYCVWVVYDQYATAGTIEPWAMGVTAGVATALFLLGTMYVRHRQQDDSSSKGSHRRPDDRAPRVSATGPAGGRSVESLTHRDTGRAESGVGLRSGIADASVASTTLQPSSGERSVEDLITEPVADGTEPVSTIDTGEPRPTTDDADRWPVTDDADRRRADSDPHRGLGADSGRGRSRNAATATGRTEAVGSEPVDGTGSSTGRTSFARGVHSGSGTVDLRAAEAALDGRALNDGQAAFAQVRKHVASDGTDRPDSDQEHHPDTTTRDGPPTHDGGWSEAGDRPEPNTGDRDA</sequence>
<dbReference type="AlphaFoldDB" id="A0ABD5NR50"/>
<evidence type="ECO:0000256" key="6">
    <source>
        <dbReference type="SAM" id="Phobius"/>
    </source>
</evidence>
<feature type="region of interest" description="Disordered" evidence="5">
    <location>
        <begin position="611"/>
        <end position="662"/>
    </location>
</feature>
<reference evidence="7 8" key="1">
    <citation type="journal article" date="2019" name="Int. J. Syst. Evol. Microbiol.">
        <title>The Global Catalogue of Microorganisms (GCM) 10K type strain sequencing project: providing services to taxonomists for standard genome sequencing and annotation.</title>
        <authorList>
            <consortium name="The Broad Institute Genomics Platform"/>
            <consortium name="The Broad Institute Genome Sequencing Center for Infectious Disease"/>
            <person name="Wu L."/>
            <person name="Ma J."/>
        </authorList>
    </citation>
    <scope>NUCLEOTIDE SEQUENCE [LARGE SCALE GENOMIC DNA]</scope>
    <source>
        <strain evidence="7 8">IBRC-M 10256</strain>
    </source>
</reference>
<comment type="subcellular location">
    <subcellularLocation>
        <location evidence="1">Membrane</location>
    </subcellularLocation>
</comment>
<evidence type="ECO:0000256" key="5">
    <source>
        <dbReference type="SAM" id="MobiDB-lite"/>
    </source>
</evidence>
<comment type="caution">
    <text evidence="7">The sequence shown here is derived from an EMBL/GenBank/DDBJ whole genome shotgun (WGS) entry which is preliminary data.</text>
</comment>
<dbReference type="RefSeq" id="WP_256533071.1">
    <property type="nucleotide sequence ID" value="NZ_CP101824.1"/>
</dbReference>
<evidence type="ECO:0000256" key="1">
    <source>
        <dbReference type="ARBA" id="ARBA00004370"/>
    </source>
</evidence>
<dbReference type="GeneID" id="73902184"/>
<evidence type="ECO:0000313" key="8">
    <source>
        <dbReference type="Proteomes" id="UP001595846"/>
    </source>
</evidence>
<accession>A0ABD5NR50</accession>
<feature type="compositionally biased region" description="Basic and acidic residues" evidence="5">
    <location>
        <begin position="414"/>
        <end position="432"/>
    </location>
</feature>
<dbReference type="GO" id="GO:0009003">
    <property type="term" value="F:signal peptidase activity"/>
    <property type="evidence" value="ECO:0007669"/>
    <property type="project" value="UniProtKB-EC"/>
</dbReference>
<evidence type="ECO:0000256" key="4">
    <source>
        <dbReference type="ARBA" id="ARBA00023136"/>
    </source>
</evidence>
<feature type="compositionally biased region" description="Basic and acidic residues" evidence="5">
    <location>
        <begin position="615"/>
        <end position="635"/>
    </location>
</feature>
<dbReference type="PRINTS" id="PR00728">
    <property type="entry name" value="SIGNALPTASE"/>
</dbReference>
<feature type="compositionally biased region" description="Polar residues" evidence="5">
    <location>
        <begin position="32"/>
        <end position="45"/>
    </location>
</feature>
<dbReference type="SUPFAM" id="SSF51306">
    <property type="entry name" value="LexA/Signal peptidase"/>
    <property type="match status" value="1"/>
</dbReference>
<feature type="compositionally biased region" description="Basic and acidic residues" evidence="5">
    <location>
        <begin position="649"/>
        <end position="662"/>
    </location>
</feature>
<feature type="transmembrane region" description="Helical" evidence="6">
    <location>
        <begin position="390"/>
        <end position="410"/>
    </location>
</feature>
<evidence type="ECO:0000256" key="2">
    <source>
        <dbReference type="ARBA" id="ARBA00022692"/>
    </source>
</evidence>
<dbReference type="PANTHER" id="PTHR10806">
    <property type="entry name" value="SIGNAL PEPTIDASE COMPLEX CATALYTIC SUBUNIT SEC11"/>
    <property type="match status" value="1"/>
</dbReference>
<evidence type="ECO:0000256" key="3">
    <source>
        <dbReference type="ARBA" id="ARBA00022989"/>
    </source>
</evidence>
<dbReference type="PANTHER" id="PTHR10806:SF6">
    <property type="entry name" value="SIGNAL PEPTIDASE COMPLEX CATALYTIC SUBUNIT SEC11"/>
    <property type="match status" value="1"/>
</dbReference>
<feature type="region of interest" description="Disordered" evidence="5">
    <location>
        <begin position="1"/>
        <end position="78"/>
    </location>
</feature>
<keyword evidence="3 6" id="KW-1133">Transmembrane helix</keyword>
<feature type="transmembrane region" description="Helical" evidence="6">
    <location>
        <begin position="359"/>
        <end position="378"/>
    </location>
</feature>
<feature type="compositionally biased region" description="Polar residues" evidence="5">
    <location>
        <begin position="471"/>
        <end position="482"/>
    </location>
</feature>
<keyword evidence="2 6" id="KW-0812">Transmembrane</keyword>
<feature type="compositionally biased region" description="Low complexity" evidence="5">
    <location>
        <begin position="307"/>
        <end position="330"/>
    </location>
</feature>
<dbReference type="InterPro" id="IPR001733">
    <property type="entry name" value="Peptidase_S26B"/>
</dbReference>
<keyword evidence="8" id="KW-1185">Reference proteome</keyword>
<feature type="transmembrane region" description="Helical" evidence="6">
    <location>
        <begin position="122"/>
        <end position="143"/>
    </location>
</feature>
<evidence type="ECO:0000313" key="7">
    <source>
        <dbReference type="EMBL" id="MFC3959559.1"/>
    </source>
</evidence>
<dbReference type="EC" id="3.4.21.89" evidence="7"/>